<organism evidence="2 3">
    <name type="scientific">Lentzea pudingi</name>
    <dbReference type="NCBI Taxonomy" id="1789439"/>
    <lineage>
        <taxon>Bacteria</taxon>
        <taxon>Bacillati</taxon>
        <taxon>Actinomycetota</taxon>
        <taxon>Actinomycetes</taxon>
        <taxon>Pseudonocardiales</taxon>
        <taxon>Pseudonocardiaceae</taxon>
        <taxon>Lentzea</taxon>
    </lineage>
</organism>
<sequence>MSTMINARISGSENGPLPAGPARVRPLEGCGALMDEPMLLLLLGSSVAFVCAVLLWKLLITTLGIASAQWAVITGLPDEPVAQVLAFGIPALLAAFALIYVPRIAVRGAAFSTARVRLKGVSR</sequence>
<reference evidence="3" key="1">
    <citation type="journal article" date="2019" name="Int. J. Syst. Evol. Microbiol.">
        <title>The Global Catalogue of Microorganisms (GCM) 10K type strain sequencing project: providing services to taxonomists for standard genome sequencing and annotation.</title>
        <authorList>
            <consortium name="The Broad Institute Genomics Platform"/>
            <consortium name="The Broad Institute Genome Sequencing Center for Infectious Disease"/>
            <person name="Wu L."/>
            <person name="Ma J."/>
        </authorList>
    </citation>
    <scope>NUCLEOTIDE SEQUENCE [LARGE SCALE GENOMIC DNA]</scope>
    <source>
        <strain evidence="3">CGMCC 4.7319</strain>
    </source>
</reference>
<evidence type="ECO:0000313" key="2">
    <source>
        <dbReference type="EMBL" id="GGN25660.1"/>
    </source>
</evidence>
<feature type="transmembrane region" description="Helical" evidence="1">
    <location>
        <begin position="39"/>
        <end position="60"/>
    </location>
</feature>
<keyword evidence="1" id="KW-1133">Transmembrane helix</keyword>
<proteinExistence type="predicted"/>
<gene>
    <name evidence="2" type="ORF">GCM10011609_80130</name>
</gene>
<comment type="caution">
    <text evidence="2">The sequence shown here is derived from an EMBL/GenBank/DDBJ whole genome shotgun (WGS) entry which is preliminary data.</text>
</comment>
<feature type="transmembrane region" description="Helical" evidence="1">
    <location>
        <begin position="80"/>
        <end position="101"/>
    </location>
</feature>
<keyword evidence="1" id="KW-0472">Membrane</keyword>
<dbReference type="EMBL" id="BMNC01000022">
    <property type="protein sequence ID" value="GGN25660.1"/>
    <property type="molecule type" value="Genomic_DNA"/>
</dbReference>
<name>A0ABQ2IR07_9PSEU</name>
<evidence type="ECO:0000256" key="1">
    <source>
        <dbReference type="SAM" id="Phobius"/>
    </source>
</evidence>
<evidence type="ECO:0008006" key="4">
    <source>
        <dbReference type="Google" id="ProtNLM"/>
    </source>
</evidence>
<accession>A0ABQ2IR07</accession>
<protein>
    <recommendedName>
        <fullName evidence="4">FtsX-like permease family protein</fullName>
    </recommendedName>
</protein>
<dbReference type="Proteomes" id="UP000597656">
    <property type="component" value="Unassembled WGS sequence"/>
</dbReference>
<evidence type="ECO:0000313" key="3">
    <source>
        <dbReference type="Proteomes" id="UP000597656"/>
    </source>
</evidence>
<keyword evidence="1" id="KW-0812">Transmembrane</keyword>
<keyword evidence="3" id="KW-1185">Reference proteome</keyword>